<sequence length="73" mass="8279">MSTKSTEERVSALESWAFQTGRDLAEIKAVQAEHTNRLAAMDERLTGMDERMVRLEYGVGLLLDHHGIQRPQP</sequence>
<comment type="caution">
    <text evidence="1">The sequence shown here is derived from an EMBL/GenBank/DDBJ whole genome shotgun (WGS) entry which is preliminary data.</text>
</comment>
<dbReference type="Proteomes" id="UP001596096">
    <property type="component" value="Unassembled WGS sequence"/>
</dbReference>
<evidence type="ECO:0000313" key="1">
    <source>
        <dbReference type="EMBL" id="MFC5817780.1"/>
    </source>
</evidence>
<evidence type="ECO:0000313" key="2">
    <source>
        <dbReference type="Proteomes" id="UP001596096"/>
    </source>
</evidence>
<name>A0ABW1BYU8_9ACTN</name>
<reference evidence="2" key="1">
    <citation type="journal article" date="2019" name="Int. J. Syst. Evol. Microbiol.">
        <title>The Global Catalogue of Microorganisms (GCM) 10K type strain sequencing project: providing services to taxonomists for standard genome sequencing and annotation.</title>
        <authorList>
            <consortium name="The Broad Institute Genomics Platform"/>
            <consortium name="The Broad Institute Genome Sequencing Center for Infectious Disease"/>
            <person name="Wu L."/>
            <person name="Ma J."/>
        </authorList>
    </citation>
    <scope>NUCLEOTIDE SEQUENCE [LARGE SCALE GENOMIC DNA]</scope>
    <source>
        <strain evidence="2">CGMCC 4.7106</strain>
    </source>
</reference>
<proteinExistence type="predicted"/>
<dbReference type="EMBL" id="JBHSNW010000010">
    <property type="protein sequence ID" value="MFC5817780.1"/>
    <property type="molecule type" value="Genomic_DNA"/>
</dbReference>
<gene>
    <name evidence="1" type="ORF">ACFPUY_22000</name>
</gene>
<accession>A0ABW1BYU8</accession>
<keyword evidence="2" id="KW-1185">Reference proteome</keyword>
<organism evidence="1 2">
    <name type="scientific">Nonomuraea harbinensis</name>
    <dbReference type="NCBI Taxonomy" id="1286938"/>
    <lineage>
        <taxon>Bacteria</taxon>
        <taxon>Bacillati</taxon>
        <taxon>Actinomycetota</taxon>
        <taxon>Actinomycetes</taxon>
        <taxon>Streptosporangiales</taxon>
        <taxon>Streptosporangiaceae</taxon>
        <taxon>Nonomuraea</taxon>
    </lineage>
</organism>
<protein>
    <submittedName>
        <fullName evidence="1">Uncharacterized protein</fullName>
    </submittedName>
</protein>
<dbReference type="RefSeq" id="WP_219544581.1">
    <property type="nucleotide sequence ID" value="NZ_JAHKRN010000009.1"/>
</dbReference>